<dbReference type="Proteomes" id="UP000305457">
    <property type="component" value="Chromosome"/>
</dbReference>
<gene>
    <name evidence="5 7" type="primary">rpmG</name>
    <name evidence="6" type="ORF">FG904_00475</name>
    <name evidence="7" type="ORF">FIV53_00460</name>
</gene>
<dbReference type="NCBIfam" id="NF001764">
    <property type="entry name" value="PRK00504.1"/>
    <property type="match status" value="1"/>
</dbReference>
<name>A0A4Y6I663_9MOLU</name>
<evidence type="ECO:0000256" key="1">
    <source>
        <dbReference type="ARBA" id="ARBA00007596"/>
    </source>
</evidence>
<evidence type="ECO:0000256" key="3">
    <source>
        <dbReference type="ARBA" id="ARBA00023274"/>
    </source>
</evidence>
<dbReference type="RefSeq" id="WP_139591981.1">
    <property type="nucleotide sequence ID" value="NZ_CP040825.1"/>
</dbReference>
<evidence type="ECO:0000256" key="2">
    <source>
        <dbReference type="ARBA" id="ARBA00022980"/>
    </source>
</evidence>
<evidence type="ECO:0000313" key="6">
    <source>
        <dbReference type="EMBL" id="QCZ36498.1"/>
    </source>
</evidence>
<dbReference type="InterPro" id="IPR038584">
    <property type="entry name" value="Ribosomal_bL33_sf"/>
</dbReference>
<dbReference type="InterPro" id="IPR018264">
    <property type="entry name" value="Ribosomal_bL33_CS"/>
</dbReference>
<dbReference type="GO" id="GO:0006412">
    <property type="term" value="P:translation"/>
    <property type="evidence" value="ECO:0007669"/>
    <property type="project" value="UniProtKB-UniRule"/>
</dbReference>
<keyword evidence="9" id="KW-1185">Reference proteome</keyword>
<keyword evidence="3 5" id="KW-0687">Ribonucleoprotein</keyword>
<evidence type="ECO:0000256" key="5">
    <source>
        <dbReference type="HAMAP-Rule" id="MF_00294"/>
    </source>
</evidence>
<sequence length="50" mass="5774">MKSNNKVSIACELCKRKNYSTNKSAGNQKRLEIAKFCKNCNQKTLHKEEI</sequence>
<comment type="similarity">
    <text evidence="1 5">Belongs to the bacterial ribosomal protein bL33 family.</text>
</comment>
<keyword evidence="2 5" id="KW-0689">Ribosomal protein</keyword>
<reference evidence="7 9" key="1">
    <citation type="submission" date="2019-06" db="EMBL/GenBank/DDBJ databases">
        <title>Mycoplasma nasistruthionis sp. nov. str Ms03.</title>
        <authorList>
            <person name="Botes A."/>
        </authorList>
    </citation>
    <scope>NUCLEOTIDE SEQUENCE [LARGE SCALE GENOMIC DNA]</scope>
    <source>
        <strain evidence="7 9">Ms03</strain>
    </source>
</reference>
<evidence type="ECO:0000256" key="4">
    <source>
        <dbReference type="ARBA" id="ARBA00035176"/>
    </source>
</evidence>
<accession>A0A4Y6I663</accession>
<dbReference type="EMBL" id="CP040825">
    <property type="protein sequence ID" value="QCZ36498.1"/>
    <property type="molecule type" value="Genomic_DNA"/>
</dbReference>
<evidence type="ECO:0000313" key="7">
    <source>
        <dbReference type="EMBL" id="QDF64790.1"/>
    </source>
</evidence>
<dbReference type="SUPFAM" id="SSF57829">
    <property type="entry name" value="Zn-binding ribosomal proteins"/>
    <property type="match status" value="1"/>
</dbReference>
<dbReference type="InterPro" id="IPR001705">
    <property type="entry name" value="Ribosomal_bL33"/>
</dbReference>
<dbReference type="PROSITE" id="PS00582">
    <property type="entry name" value="RIBOSOMAL_L33"/>
    <property type="match status" value="1"/>
</dbReference>
<reference evidence="6 8" key="2">
    <citation type="submission" date="2019-06" db="EMBL/GenBank/DDBJ databases">
        <title>Mycoplasma sp. 2F1A isolated from ostrich.</title>
        <authorList>
            <person name="Spergser J."/>
        </authorList>
    </citation>
    <scope>NUCLEOTIDE SEQUENCE [LARGE SCALE GENOMIC DNA]</scope>
    <source>
        <strain evidence="6 8">2F1A</strain>
    </source>
</reference>
<dbReference type="KEGG" id="mnh:FG904_00475"/>
<protein>
    <recommendedName>
        <fullName evidence="4 5">Large ribosomal subunit protein bL33</fullName>
    </recommendedName>
</protein>
<dbReference type="Proteomes" id="UP000315201">
    <property type="component" value="Chromosome"/>
</dbReference>
<dbReference type="EMBL" id="CP041147">
    <property type="protein sequence ID" value="QDF64790.1"/>
    <property type="molecule type" value="Genomic_DNA"/>
</dbReference>
<dbReference type="InterPro" id="IPR011332">
    <property type="entry name" value="Ribosomal_zn-bd"/>
</dbReference>
<evidence type="ECO:0000313" key="9">
    <source>
        <dbReference type="Proteomes" id="UP000315201"/>
    </source>
</evidence>
<dbReference type="NCBIfam" id="TIGR01023">
    <property type="entry name" value="rpmG_bact"/>
    <property type="match status" value="1"/>
</dbReference>
<dbReference type="HAMAP" id="MF_00294">
    <property type="entry name" value="Ribosomal_bL33"/>
    <property type="match status" value="1"/>
</dbReference>
<dbReference type="GO" id="GO:0005737">
    <property type="term" value="C:cytoplasm"/>
    <property type="evidence" value="ECO:0007669"/>
    <property type="project" value="UniProtKB-ARBA"/>
</dbReference>
<dbReference type="GO" id="GO:0003735">
    <property type="term" value="F:structural constituent of ribosome"/>
    <property type="evidence" value="ECO:0007669"/>
    <property type="project" value="InterPro"/>
</dbReference>
<dbReference type="GO" id="GO:0005840">
    <property type="term" value="C:ribosome"/>
    <property type="evidence" value="ECO:0007669"/>
    <property type="project" value="UniProtKB-KW"/>
</dbReference>
<accession>A0A5B7XUF5</accession>
<dbReference type="AlphaFoldDB" id="A0A4Y6I663"/>
<evidence type="ECO:0000313" key="8">
    <source>
        <dbReference type="Proteomes" id="UP000305457"/>
    </source>
</evidence>
<dbReference type="Gene3D" id="2.20.28.120">
    <property type="entry name" value="Ribosomal protein L33"/>
    <property type="match status" value="1"/>
</dbReference>
<organism evidence="7 9">
    <name type="scientific">Mycoplasma nasistruthionis</name>
    <dbReference type="NCBI Taxonomy" id="353852"/>
    <lineage>
        <taxon>Bacteria</taxon>
        <taxon>Bacillati</taxon>
        <taxon>Mycoplasmatota</taxon>
        <taxon>Mollicutes</taxon>
        <taxon>Mycoplasmataceae</taxon>
        <taxon>Mycoplasma</taxon>
    </lineage>
</organism>
<proteinExistence type="inferred from homology"/>
<dbReference type="Pfam" id="PF00471">
    <property type="entry name" value="Ribosomal_L33"/>
    <property type="match status" value="1"/>
</dbReference>
<dbReference type="OrthoDB" id="197660at2"/>
<dbReference type="GO" id="GO:1990904">
    <property type="term" value="C:ribonucleoprotein complex"/>
    <property type="evidence" value="ECO:0007669"/>
    <property type="project" value="UniProtKB-KW"/>
</dbReference>